<feature type="compositionally biased region" description="Basic and acidic residues" evidence="1">
    <location>
        <begin position="287"/>
        <end position="297"/>
    </location>
</feature>
<proteinExistence type="predicted"/>
<sequence length="344" mass="39304">MKTSLGHNIILTNVTFTESAASNSDSCRLPSFELGKSRGRGRIWTTYDLKTGFDTFDRSFPTTQTLSFNTLERNPAIDGFAFKRDDGENEDKNGNLSFETSERPPTCPLVIKLFPFKNKHPSLIAEAVEYFQVEREMITGYLNLPQLDFVKLKGLLEGKEKTKNERGKLHCLAVIVEDGMGKTCSSQLKKLSIEEKYKHYPTQPFPTELTPTDDDDDHQSVDFHSQAMTIPEYLSLPLKDEYKYSIRSDTVCMQLQVTDLLSRTLRHSRTLQKHQHTHVQVDSQGEDVDKHNDAETKDVDVEVNSEIQGEDSTFYEEKSIIQRELLGKDVLSNTVKDEMNSYRT</sequence>
<keyword evidence="3" id="KW-1185">Reference proteome</keyword>
<protein>
    <submittedName>
        <fullName evidence="2">Uncharacterized protein</fullName>
    </submittedName>
</protein>
<comment type="caution">
    <text evidence="2">The sequence shown here is derived from an EMBL/GenBank/DDBJ whole genome shotgun (WGS) entry which is preliminary data.</text>
</comment>
<feature type="region of interest" description="Disordered" evidence="1">
    <location>
        <begin position="271"/>
        <end position="297"/>
    </location>
</feature>
<dbReference type="InParanoid" id="A0A4Q1BGG6"/>
<accession>A0A4Q1BGG6</accession>
<name>A0A4Q1BGG6_TREME</name>
<dbReference type="Proteomes" id="UP000289152">
    <property type="component" value="Unassembled WGS sequence"/>
</dbReference>
<organism evidence="2 3">
    <name type="scientific">Tremella mesenterica</name>
    <name type="common">Jelly fungus</name>
    <dbReference type="NCBI Taxonomy" id="5217"/>
    <lineage>
        <taxon>Eukaryota</taxon>
        <taxon>Fungi</taxon>
        <taxon>Dikarya</taxon>
        <taxon>Basidiomycota</taxon>
        <taxon>Agaricomycotina</taxon>
        <taxon>Tremellomycetes</taxon>
        <taxon>Tremellales</taxon>
        <taxon>Tremellaceae</taxon>
        <taxon>Tremella</taxon>
    </lineage>
</organism>
<evidence type="ECO:0000256" key="1">
    <source>
        <dbReference type="SAM" id="MobiDB-lite"/>
    </source>
</evidence>
<feature type="region of interest" description="Disordered" evidence="1">
    <location>
        <begin position="82"/>
        <end position="101"/>
    </location>
</feature>
<evidence type="ECO:0000313" key="2">
    <source>
        <dbReference type="EMBL" id="RXK36523.1"/>
    </source>
</evidence>
<gene>
    <name evidence="2" type="ORF">M231_06182</name>
</gene>
<evidence type="ECO:0000313" key="3">
    <source>
        <dbReference type="Proteomes" id="UP000289152"/>
    </source>
</evidence>
<feature type="compositionally biased region" description="Basic and acidic residues" evidence="1">
    <location>
        <begin position="82"/>
        <end position="93"/>
    </location>
</feature>
<dbReference type="AlphaFoldDB" id="A0A4Q1BGG6"/>
<dbReference type="EMBL" id="SDIL01000094">
    <property type="protein sequence ID" value="RXK36523.1"/>
    <property type="molecule type" value="Genomic_DNA"/>
</dbReference>
<reference evidence="2 3" key="1">
    <citation type="submission" date="2016-06" db="EMBL/GenBank/DDBJ databases">
        <title>Evolution of pathogenesis and genome organization in the Tremellales.</title>
        <authorList>
            <person name="Cuomo C."/>
            <person name="Litvintseva A."/>
            <person name="Heitman J."/>
            <person name="Chen Y."/>
            <person name="Sun S."/>
            <person name="Springer D."/>
            <person name="Dromer F."/>
            <person name="Young S."/>
            <person name="Zeng Q."/>
            <person name="Chapman S."/>
            <person name="Gujja S."/>
            <person name="Saif S."/>
            <person name="Birren B."/>
        </authorList>
    </citation>
    <scope>NUCLEOTIDE SEQUENCE [LARGE SCALE GENOMIC DNA]</scope>
    <source>
        <strain evidence="2 3">ATCC 28783</strain>
    </source>
</reference>